<evidence type="ECO:0000256" key="2">
    <source>
        <dbReference type="ARBA" id="ARBA00004686"/>
    </source>
</evidence>
<evidence type="ECO:0000259" key="16">
    <source>
        <dbReference type="Pfam" id="PF00586"/>
    </source>
</evidence>
<feature type="domain" description="PurM-like N-terminal" evidence="16">
    <location>
        <begin position="97"/>
        <end position="205"/>
    </location>
</feature>
<comment type="subcellular location">
    <subcellularLocation>
        <location evidence="1">Cytoplasm</location>
    </subcellularLocation>
</comment>
<dbReference type="GO" id="GO:0004641">
    <property type="term" value="F:phosphoribosylformylglycinamidine cyclo-ligase activity"/>
    <property type="evidence" value="ECO:0007669"/>
    <property type="project" value="UniProtKB-EC"/>
</dbReference>
<reference evidence="18" key="1">
    <citation type="submission" date="2020-11" db="EMBL/GenBank/DDBJ databases">
        <title>Chlorella ohadii genome sequencing and assembly.</title>
        <authorList>
            <person name="Murik O."/>
            <person name="Treves H."/>
            <person name="Kedem I."/>
            <person name="Shotland Y."/>
            <person name="Kaplan A."/>
        </authorList>
    </citation>
    <scope>NUCLEOTIDE SEQUENCE</scope>
    <source>
        <strain evidence="18">1</strain>
    </source>
</reference>
<accession>A0AAD5E069</accession>
<dbReference type="AlphaFoldDB" id="A0AAD5E069"/>
<evidence type="ECO:0000256" key="4">
    <source>
        <dbReference type="ARBA" id="ARBA00013047"/>
    </source>
</evidence>
<name>A0AAD5E069_9CHLO</name>
<dbReference type="PANTHER" id="PTHR10520:SF12">
    <property type="entry name" value="TRIFUNCTIONAL PURINE BIOSYNTHETIC PROTEIN ADENOSINE-3"/>
    <property type="match status" value="1"/>
</dbReference>
<dbReference type="EMBL" id="JADXDR010000016">
    <property type="protein sequence ID" value="KAI7845499.1"/>
    <property type="molecule type" value="Genomic_DNA"/>
</dbReference>
<dbReference type="GO" id="GO:0005524">
    <property type="term" value="F:ATP binding"/>
    <property type="evidence" value="ECO:0007669"/>
    <property type="project" value="UniProtKB-KW"/>
</dbReference>
<dbReference type="FunFam" id="3.30.1330.10:FF:000001">
    <property type="entry name" value="Phosphoribosylformylglycinamidine cyclo-ligase"/>
    <property type="match status" value="1"/>
</dbReference>
<dbReference type="InterPro" id="IPR036921">
    <property type="entry name" value="PurM-like_N_sf"/>
</dbReference>
<evidence type="ECO:0000256" key="15">
    <source>
        <dbReference type="SAM" id="MobiDB-lite"/>
    </source>
</evidence>
<dbReference type="PANTHER" id="PTHR10520">
    <property type="entry name" value="TRIFUNCTIONAL PURINE BIOSYNTHETIC PROTEIN ADENOSINE-3-RELATED"/>
    <property type="match status" value="1"/>
</dbReference>
<dbReference type="InterPro" id="IPR004733">
    <property type="entry name" value="PurM_cligase"/>
</dbReference>
<sequence length="381" mass="39713">MLLSAALPHQAALVQGPAPSPSTSSSTAAAAAPWAPAGVQQRHRRRRAALRASSSGGSGGLSYKDAGVDIDAGNELVKRIQKLNPNIGGFSGMVPFGDSFLVAGTDGVGTKLKLAFDMNKHDTVGIDLVAMSVNDIVTSGAQPMFFLDYFACGKLDVDTAEQVIKGIVEGCRQSDCQLLGGETAEMPGFYSPGEYDLAGFAVGSVKKDAVIDGSRIQAGDAILGLASSGVHSNGFSLVRKVLEVSGTSLHDAAPWAPSTSVGLSLLTPTVIYVRDCMKMIGAADVRGLVHMTGGGFPENIPRVVPKGLAARIRRSAWEVPALFQWLQEAGKVPDSEMFRTFNMGVGMIIVVPRSEVDKVLGLGIGAFELGEIVEGSGVELV</sequence>
<evidence type="ECO:0000259" key="17">
    <source>
        <dbReference type="Pfam" id="PF02769"/>
    </source>
</evidence>
<evidence type="ECO:0000256" key="13">
    <source>
        <dbReference type="ARBA" id="ARBA00033093"/>
    </source>
</evidence>
<dbReference type="EC" id="6.3.3.1" evidence="4"/>
<evidence type="ECO:0000256" key="9">
    <source>
        <dbReference type="ARBA" id="ARBA00022755"/>
    </source>
</evidence>
<dbReference type="Pfam" id="PF02769">
    <property type="entry name" value="AIRS_C"/>
    <property type="match status" value="1"/>
</dbReference>
<evidence type="ECO:0000256" key="8">
    <source>
        <dbReference type="ARBA" id="ARBA00022741"/>
    </source>
</evidence>
<dbReference type="Gene3D" id="3.30.1330.10">
    <property type="entry name" value="PurM-like, N-terminal domain"/>
    <property type="match status" value="1"/>
</dbReference>
<dbReference type="InterPro" id="IPR036676">
    <property type="entry name" value="PurM-like_C_sf"/>
</dbReference>
<dbReference type="SUPFAM" id="SSF56042">
    <property type="entry name" value="PurM C-terminal domain-like"/>
    <property type="match status" value="1"/>
</dbReference>
<feature type="domain" description="PurM-like C-terminal" evidence="17">
    <location>
        <begin position="217"/>
        <end position="380"/>
    </location>
</feature>
<dbReference type="FunFam" id="3.90.650.10:FF:000011">
    <property type="entry name" value="Phosphoribosylformylglycinamidine cyclo-ligase"/>
    <property type="match status" value="1"/>
</dbReference>
<dbReference type="GO" id="GO:0046084">
    <property type="term" value="P:adenine biosynthetic process"/>
    <property type="evidence" value="ECO:0007669"/>
    <property type="project" value="TreeGrafter"/>
</dbReference>
<keyword evidence="9" id="KW-0658">Purine biosynthesis</keyword>
<comment type="similarity">
    <text evidence="3">Belongs to the AIR synthase family.</text>
</comment>
<dbReference type="NCBIfam" id="TIGR00878">
    <property type="entry name" value="purM"/>
    <property type="match status" value="1"/>
</dbReference>
<evidence type="ECO:0000313" key="19">
    <source>
        <dbReference type="Proteomes" id="UP001205105"/>
    </source>
</evidence>
<dbReference type="GO" id="GO:0005829">
    <property type="term" value="C:cytosol"/>
    <property type="evidence" value="ECO:0007669"/>
    <property type="project" value="TreeGrafter"/>
</dbReference>
<evidence type="ECO:0000313" key="18">
    <source>
        <dbReference type="EMBL" id="KAI7845499.1"/>
    </source>
</evidence>
<protein>
    <recommendedName>
        <fullName evidence="5">Phosphoribosylformylglycinamidine cyclo-ligase</fullName>
        <ecNumber evidence="4">6.3.3.1</ecNumber>
    </recommendedName>
    <alternativeName>
        <fullName evidence="12">AIR synthase</fullName>
    </alternativeName>
    <alternativeName>
        <fullName evidence="13">AIRS</fullName>
    </alternativeName>
    <alternativeName>
        <fullName evidence="11">Phosphoribosyl-aminoimidazole synthetase</fullName>
    </alternativeName>
</protein>
<evidence type="ECO:0000256" key="12">
    <source>
        <dbReference type="ARBA" id="ARBA00032931"/>
    </source>
</evidence>
<organism evidence="18 19">
    <name type="scientific">Chlorella ohadii</name>
    <dbReference type="NCBI Taxonomy" id="2649997"/>
    <lineage>
        <taxon>Eukaryota</taxon>
        <taxon>Viridiplantae</taxon>
        <taxon>Chlorophyta</taxon>
        <taxon>core chlorophytes</taxon>
        <taxon>Trebouxiophyceae</taxon>
        <taxon>Chlorellales</taxon>
        <taxon>Chlorellaceae</taxon>
        <taxon>Chlorella clade</taxon>
        <taxon>Chlorella</taxon>
    </lineage>
</organism>
<dbReference type="GO" id="GO:0004637">
    <property type="term" value="F:phosphoribosylamine-glycine ligase activity"/>
    <property type="evidence" value="ECO:0007669"/>
    <property type="project" value="TreeGrafter"/>
</dbReference>
<evidence type="ECO:0000256" key="5">
    <source>
        <dbReference type="ARBA" id="ARBA00020367"/>
    </source>
</evidence>
<feature type="region of interest" description="Disordered" evidence="15">
    <location>
        <begin position="14"/>
        <end position="60"/>
    </location>
</feature>
<evidence type="ECO:0000256" key="1">
    <source>
        <dbReference type="ARBA" id="ARBA00004496"/>
    </source>
</evidence>
<comment type="catalytic activity">
    <reaction evidence="14">
        <text>2-formamido-N(1)-(5-O-phospho-beta-D-ribosyl)acetamidine + ATP = 5-amino-1-(5-phospho-beta-D-ribosyl)imidazole + ADP + phosphate + H(+)</text>
        <dbReference type="Rhea" id="RHEA:23032"/>
        <dbReference type="ChEBI" id="CHEBI:15378"/>
        <dbReference type="ChEBI" id="CHEBI:30616"/>
        <dbReference type="ChEBI" id="CHEBI:43474"/>
        <dbReference type="ChEBI" id="CHEBI:137981"/>
        <dbReference type="ChEBI" id="CHEBI:147287"/>
        <dbReference type="ChEBI" id="CHEBI:456216"/>
        <dbReference type="EC" id="6.3.3.1"/>
    </reaction>
</comment>
<dbReference type="SUPFAM" id="SSF55326">
    <property type="entry name" value="PurM N-terminal domain-like"/>
    <property type="match status" value="1"/>
</dbReference>
<dbReference type="Gene3D" id="3.90.650.10">
    <property type="entry name" value="PurM-like C-terminal domain"/>
    <property type="match status" value="1"/>
</dbReference>
<dbReference type="HAMAP" id="MF_00741">
    <property type="entry name" value="AIRS"/>
    <property type="match status" value="1"/>
</dbReference>
<keyword evidence="19" id="KW-1185">Reference proteome</keyword>
<dbReference type="Proteomes" id="UP001205105">
    <property type="component" value="Unassembled WGS sequence"/>
</dbReference>
<dbReference type="InterPro" id="IPR016188">
    <property type="entry name" value="PurM-like_N"/>
</dbReference>
<proteinExistence type="inferred from homology"/>
<evidence type="ECO:0000256" key="14">
    <source>
        <dbReference type="ARBA" id="ARBA00049057"/>
    </source>
</evidence>
<evidence type="ECO:0000256" key="10">
    <source>
        <dbReference type="ARBA" id="ARBA00022840"/>
    </source>
</evidence>
<feature type="compositionally biased region" description="Low complexity" evidence="15">
    <location>
        <begin position="21"/>
        <end position="37"/>
    </location>
</feature>
<evidence type="ECO:0000256" key="3">
    <source>
        <dbReference type="ARBA" id="ARBA00010280"/>
    </source>
</evidence>
<keyword evidence="7" id="KW-0436">Ligase</keyword>
<keyword evidence="6" id="KW-0963">Cytoplasm</keyword>
<evidence type="ECO:0000256" key="7">
    <source>
        <dbReference type="ARBA" id="ARBA00022598"/>
    </source>
</evidence>
<evidence type="ECO:0000256" key="11">
    <source>
        <dbReference type="ARBA" id="ARBA00031908"/>
    </source>
</evidence>
<keyword evidence="8" id="KW-0547">Nucleotide-binding</keyword>
<dbReference type="GO" id="GO:0006189">
    <property type="term" value="P:'de novo' IMP biosynthetic process"/>
    <property type="evidence" value="ECO:0007669"/>
    <property type="project" value="InterPro"/>
</dbReference>
<evidence type="ECO:0000256" key="6">
    <source>
        <dbReference type="ARBA" id="ARBA00022490"/>
    </source>
</evidence>
<dbReference type="Pfam" id="PF00586">
    <property type="entry name" value="AIRS"/>
    <property type="match status" value="1"/>
</dbReference>
<gene>
    <name evidence="18" type="ORF">COHA_000922</name>
</gene>
<dbReference type="InterPro" id="IPR010918">
    <property type="entry name" value="PurM-like_C_dom"/>
</dbReference>
<keyword evidence="10" id="KW-0067">ATP-binding</keyword>
<comment type="caution">
    <text evidence="18">The sequence shown here is derived from an EMBL/GenBank/DDBJ whole genome shotgun (WGS) entry which is preliminary data.</text>
</comment>
<comment type="pathway">
    <text evidence="2">Purine metabolism; IMP biosynthesis via de novo pathway; 5-amino-1-(5-phospho-D-ribosyl)imidazole from N(2)-formyl-N(1)-(5-phospho-D-ribosyl)glycinamide: step 2/2.</text>
</comment>
<dbReference type="CDD" id="cd02196">
    <property type="entry name" value="PurM"/>
    <property type="match status" value="1"/>
</dbReference>